<organism evidence="2">
    <name type="scientific">uncultured Sulfurovum sp</name>
    <dbReference type="NCBI Taxonomy" id="269237"/>
    <lineage>
        <taxon>Bacteria</taxon>
        <taxon>Pseudomonadati</taxon>
        <taxon>Campylobacterota</taxon>
        <taxon>Epsilonproteobacteria</taxon>
        <taxon>Campylobacterales</taxon>
        <taxon>Sulfurovaceae</taxon>
        <taxon>Sulfurovum</taxon>
        <taxon>environmental samples</taxon>
    </lineage>
</organism>
<dbReference type="EMBL" id="CACVAR010000082">
    <property type="protein sequence ID" value="CAA6801164.1"/>
    <property type="molecule type" value="Genomic_DNA"/>
</dbReference>
<dbReference type="Gene3D" id="2.160.20.80">
    <property type="entry name" value="E3 ubiquitin-protein ligase SopA"/>
    <property type="match status" value="1"/>
</dbReference>
<dbReference type="SUPFAM" id="SSF141571">
    <property type="entry name" value="Pentapeptide repeat-like"/>
    <property type="match status" value="1"/>
</dbReference>
<protein>
    <recommendedName>
        <fullName evidence="3">NACHT domain-containing protein</fullName>
    </recommendedName>
</protein>
<evidence type="ECO:0000313" key="2">
    <source>
        <dbReference type="EMBL" id="CAA6801164.1"/>
    </source>
</evidence>
<accession>A0A6S6S816</accession>
<dbReference type="InterPro" id="IPR027417">
    <property type="entry name" value="P-loop_NTPase"/>
</dbReference>
<sequence>MSKKQIEKIATVLPHALKNASSYVKDNFDKVGQETLSNATGTVGVLIRFFAQDTIDAYFEKLTEQKLENFASATYLKASLLQVGKSIASLNEEAIQIPEGESLVSHLVDILDVEQVTFDPNEVLTIFTPQYHPIVLFVKEQMVKLLQLFHAHPQTMDSFKRNFNDNIEKTIVESFGDEDYEKHQEDTEAFMFKEKESKLLYDMYELRKIGFKEGEELRYEETYASWRAVSKLLEKESKPRIHPKDKDKEKEKHKELEGKQQPIEELIETYFSGCNVDCVQNILFAIADFGKGKSVFLKQYASRLAKEYTQTREGYFPIYFNLRNFSKYSSEGALGVVDAFLLDEYGIRINDEEFSKRKYIFLVDSLDESGELTKSRVESVISSIKNIQNIDKERRRDNRIIITSRPFSEALQNELYAHKPYTLLNENNEEVAQYISLYGFKEEQFDTWLSHSLKGNEKLKELTATGSVYQKLLNDKTLSREELRRPIFAYMIYQLILNRVDFLEVGKIGVYLSFINLLTKEAKHIDDKEHKIDQEEEIHYRNILHSIAALWMYERQQGKQGVLKKADICRVLDGENKGDSDREILERYKKEQVTEIEFLSHSYFGEENNELHFQHQSFAEILLSEYYLKVFIKYAIDKKPNIDEARSKLILGEPTEQTIEFFKELLLLLKGSVSSEQTDEVLEKRKLLYPLMATLASDRHNNLYCERIDTKWFEEVEIDNASPTINRELLEDWAIGEKELEKIIILAKDIIDSKTTLLLAKTSTRTALFDNELTVFQNAQVSDSPTDMDKWLALVVVNLLHDDVPEERDFFNGRLEFPEHLFEMIRGWNYCSFNSAPIWSKEFFKGINMKQKERFRMSTLSFTKLDFSYSNLKNLELFGSTFWETNFTNCTFENINFYRSTFSHSNFDNINILSNNMFNSILIGRNVLFPKQLAYYLNTLIEPKSKNKTLLGKENIDIFVPLRGLLLYGLKNNLFDTSEIKSWFDYETEEDRKEFESLIDGLEESSK</sequence>
<reference evidence="2" key="1">
    <citation type="submission" date="2020-01" db="EMBL/GenBank/DDBJ databases">
        <authorList>
            <person name="Meier V. D."/>
            <person name="Meier V D."/>
        </authorList>
    </citation>
    <scope>NUCLEOTIDE SEQUENCE</scope>
    <source>
        <strain evidence="2">HLG_WM_MAG_03</strain>
    </source>
</reference>
<dbReference type="Gene3D" id="3.40.50.300">
    <property type="entry name" value="P-loop containing nucleotide triphosphate hydrolases"/>
    <property type="match status" value="1"/>
</dbReference>
<dbReference type="InterPro" id="IPR001646">
    <property type="entry name" value="5peptide_repeat"/>
</dbReference>
<evidence type="ECO:0000256" key="1">
    <source>
        <dbReference type="SAM" id="MobiDB-lite"/>
    </source>
</evidence>
<dbReference type="Pfam" id="PF00805">
    <property type="entry name" value="Pentapeptide"/>
    <property type="match status" value="1"/>
</dbReference>
<dbReference type="AlphaFoldDB" id="A0A6S6S816"/>
<gene>
    <name evidence="2" type="ORF">HELGO_WM32982</name>
</gene>
<feature type="region of interest" description="Disordered" evidence="1">
    <location>
        <begin position="239"/>
        <end position="258"/>
    </location>
</feature>
<name>A0A6S6S816_9BACT</name>
<proteinExistence type="predicted"/>
<evidence type="ECO:0008006" key="3">
    <source>
        <dbReference type="Google" id="ProtNLM"/>
    </source>
</evidence>